<evidence type="ECO:0000259" key="1">
    <source>
        <dbReference type="Pfam" id="PF13843"/>
    </source>
</evidence>
<name>A0A8K0KHE5_LADFU</name>
<accession>A0A8K0KHE5</accession>
<dbReference type="OrthoDB" id="10043918at2759"/>
<feature type="domain" description="PiggyBac transposable element-derived protein" evidence="1">
    <location>
        <begin position="1"/>
        <end position="157"/>
    </location>
</feature>
<dbReference type="PANTHER" id="PTHR46599">
    <property type="entry name" value="PIGGYBAC TRANSPOSABLE ELEMENT-DERIVED PROTEIN 4"/>
    <property type="match status" value="1"/>
</dbReference>
<comment type="caution">
    <text evidence="2">The sequence shown here is derived from an EMBL/GenBank/DDBJ whole genome shotgun (WGS) entry which is preliminary data.</text>
</comment>
<dbReference type="Pfam" id="PF13843">
    <property type="entry name" value="DDE_Tnp_1_7"/>
    <property type="match status" value="1"/>
</dbReference>
<dbReference type="PANTHER" id="PTHR46599:SF3">
    <property type="entry name" value="PIGGYBAC TRANSPOSABLE ELEMENT-DERIVED PROTEIN 4"/>
    <property type="match status" value="1"/>
</dbReference>
<proteinExistence type="predicted"/>
<reference evidence="2" key="2">
    <citation type="submission" date="2017-10" db="EMBL/GenBank/DDBJ databases">
        <title>Ladona fulva Genome sequencing and assembly.</title>
        <authorList>
            <person name="Murali S."/>
            <person name="Richards S."/>
            <person name="Bandaranaike D."/>
            <person name="Bellair M."/>
            <person name="Blankenburg K."/>
            <person name="Chao H."/>
            <person name="Dinh H."/>
            <person name="Doddapaneni H."/>
            <person name="Dugan-Rocha S."/>
            <person name="Elkadiri S."/>
            <person name="Gnanaolivu R."/>
            <person name="Hernandez B."/>
            <person name="Skinner E."/>
            <person name="Javaid M."/>
            <person name="Lee S."/>
            <person name="Li M."/>
            <person name="Ming W."/>
            <person name="Munidasa M."/>
            <person name="Muniz J."/>
            <person name="Nguyen L."/>
            <person name="Hughes D."/>
            <person name="Osuji N."/>
            <person name="Pu L.-L."/>
            <person name="Puazo M."/>
            <person name="Qu C."/>
            <person name="Quiroz J."/>
            <person name="Raj R."/>
            <person name="Weissenberger G."/>
            <person name="Xin Y."/>
            <person name="Zou X."/>
            <person name="Han Y."/>
            <person name="Worley K."/>
            <person name="Muzny D."/>
            <person name="Gibbs R."/>
        </authorList>
    </citation>
    <scope>NUCLEOTIDE SEQUENCE</scope>
    <source>
        <strain evidence="2">Sampled in the wild</strain>
    </source>
</reference>
<gene>
    <name evidence="2" type="ORF">J437_LFUL014660</name>
</gene>
<evidence type="ECO:0000313" key="3">
    <source>
        <dbReference type="Proteomes" id="UP000792457"/>
    </source>
</evidence>
<evidence type="ECO:0000313" key="2">
    <source>
        <dbReference type="EMBL" id="KAG8233996.1"/>
    </source>
</evidence>
<dbReference type="EMBL" id="KZ308761">
    <property type="protein sequence ID" value="KAG8233996.1"/>
    <property type="molecule type" value="Genomic_DNA"/>
</dbReference>
<keyword evidence="3" id="KW-1185">Reference proteome</keyword>
<dbReference type="InterPro" id="IPR029526">
    <property type="entry name" value="PGBD"/>
</dbReference>
<dbReference type="Proteomes" id="UP000792457">
    <property type="component" value="Unassembled WGS sequence"/>
</dbReference>
<reference evidence="2" key="1">
    <citation type="submission" date="2013-04" db="EMBL/GenBank/DDBJ databases">
        <authorList>
            <person name="Qu J."/>
            <person name="Murali S.C."/>
            <person name="Bandaranaike D."/>
            <person name="Bellair M."/>
            <person name="Blankenburg K."/>
            <person name="Chao H."/>
            <person name="Dinh H."/>
            <person name="Doddapaneni H."/>
            <person name="Downs B."/>
            <person name="Dugan-Rocha S."/>
            <person name="Elkadiri S."/>
            <person name="Gnanaolivu R.D."/>
            <person name="Hernandez B."/>
            <person name="Javaid M."/>
            <person name="Jayaseelan J.C."/>
            <person name="Lee S."/>
            <person name="Li M."/>
            <person name="Ming W."/>
            <person name="Munidasa M."/>
            <person name="Muniz J."/>
            <person name="Nguyen L."/>
            <person name="Ongeri F."/>
            <person name="Osuji N."/>
            <person name="Pu L.-L."/>
            <person name="Puazo M."/>
            <person name="Qu C."/>
            <person name="Quiroz J."/>
            <person name="Raj R."/>
            <person name="Weissenberger G."/>
            <person name="Xin Y."/>
            <person name="Zou X."/>
            <person name="Han Y."/>
            <person name="Richards S."/>
            <person name="Worley K."/>
            <person name="Muzny D."/>
            <person name="Gibbs R."/>
        </authorList>
    </citation>
    <scope>NUCLEOTIDE SEQUENCE</scope>
    <source>
        <strain evidence="2">Sampled in the wild</strain>
    </source>
</reference>
<protein>
    <recommendedName>
        <fullName evidence="1">PiggyBac transposable element-derived protein domain-containing protein</fullName>
    </recommendedName>
</protein>
<dbReference type="AlphaFoldDB" id="A0A8K0KHE5"/>
<sequence>MGMLIIMGFHRVLSSVTLFWSQDENVHVEIISKVMTVKRFLKVLRHLHINDNTEMPRKNDPGFDKLYKISPLVDHMNITFMEMFNPSTWLAVDESMVKFKGRSSLKQYLSMEPIKRGFKIWAICDSMTGCALGLKIYKGKGGNANCLPLGERVIMELESCGTIRSNRKGFPTDKLKKDAELARREHDFVQAGDVSIVKWKDRSAKPVCVIS</sequence>
<organism evidence="2 3">
    <name type="scientific">Ladona fulva</name>
    <name type="common">Scarce chaser dragonfly</name>
    <name type="synonym">Libellula fulva</name>
    <dbReference type="NCBI Taxonomy" id="123851"/>
    <lineage>
        <taxon>Eukaryota</taxon>
        <taxon>Metazoa</taxon>
        <taxon>Ecdysozoa</taxon>
        <taxon>Arthropoda</taxon>
        <taxon>Hexapoda</taxon>
        <taxon>Insecta</taxon>
        <taxon>Pterygota</taxon>
        <taxon>Palaeoptera</taxon>
        <taxon>Odonata</taxon>
        <taxon>Epiprocta</taxon>
        <taxon>Anisoptera</taxon>
        <taxon>Libelluloidea</taxon>
        <taxon>Libellulidae</taxon>
        <taxon>Ladona</taxon>
    </lineage>
</organism>